<dbReference type="EMBL" id="CAKLPY010000002">
    <property type="protein sequence ID" value="CAH0996344.1"/>
    <property type="molecule type" value="Genomic_DNA"/>
</dbReference>
<dbReference type="Proteomes" id="UP000837932">
    <property type="component" value="Unassembled WGS sequence"/>
</dbReference>
<feature type="signal peptide" evidence="1">
    <location>
        <begin position="1"/>
        <end position="23"/>
    </location>
</feature>
<name>A0ABM9ASS5_9BACT</name>
<sequence>MIKNSLLLTISTLVLGVNIFAHSQNSTNFEKQYLGVRYKDYRELRGIVKVNSNMINLHYGIALMKREDKHFLFLSKIENSEHSKGDFQLRVIDIVEIPKFNEYYQCVSVKGCSQNGKSDPTLFALSTVEPQKYLTKIVKVWKLDKPSGKISEFSKAGIKCINQAQETVLNE</sequence>
<comment type="caution">
    <text evidence="2">The sequence shown here is derived from an EMBL/GenBank/DDBJ whole genome shotgun (WGS) entry which is preliminary data.</text>
</comment>
<dbReference type="RefSeq" id="WP_238806905.1">
    <property type="nucleotide sequence ID" value="NZ_CAKLPY010000002.1"/>
</dbReference>
<gene>
    <name evidence="2" type="ORF">EMA8858_02476</name>
</gene>
<accession>A0ABM9ASS5</accession>
<organism evidence="2 3">
    <name type="scientific">Emticicia aquatica</name>
    <dbReference type="NCBI Taxonomy" id="1681835"/>
    <lineage>
        <taxon>Bacteria</taxon>
        <taxon>Pseudomonadati</taxon>
        <taxon>Bacteroidota</taxon>
        <taxon>Cytophagia</taxon>
        <taxon>Cytophagales</taxon>
        <taxon>Leadbetterellaceae</taxon>
        <taxon>Emticicia</taxon>
    </lineage>
</organism>
<keyword evidence="1" id="KW-0732">Signal</keyword>
<proteinExistence type="predicted"/>
<reference evidence="2" key="1">
    <citation type="submission" date="2021-12" db="EMBL/GenBank/DDBJ databases">
        <authorList>
            <person name="Rodrigo-Torres L."/>
            <person name="Arahal R. D."/>
            <person name="Lucena T."/>
        </authorList>
    </citation>
    <scope>NUCLEOTIDE SEQUENCE</scope>
    <source>
        <strain evidence="2">CECT 8858</strain>
    </source>
</reference>
<evidence type="ECO:0000313" key="2">
    <source>
        <dbReference type="EMBL" id="CAH0996344.1"/>
    </source>
</evidence>
<feature type="chain" id="PRO_5046885589" evidence="1">
    <location>
        <begin position="24"/>
        <end position="171"/>
    </location>
</feature>
<protein>
    <submittedName>
        <fullName evidence="2">Uncharacterized protein</fullName>
    </submittedName>
</protein>
<evidence type="ECO:0000313" key="3">
    <source>
        <dbReference type="Proteomes" id="UP000837932"/>
    </source>
</evidence>
<keyword evidence="3" id="KW-1185">Reference proteome</keyword>
<evidence type="ECO:0000256" key="1">
    <source>
        <dbReference type="SAM" id="SignalP"/>
    </source>
</evidence>